<name>A0ABS1F9H0_9PROT</name>
<organism evidence="2 3">
    <name type="scientific">Azospirillum endophyticum</name>
    <dbReference type="NCBI Taxonomy" id="2800326"/>
    <lineage>
        <taxon>Bacteria</taxon>
        <taxon>Pseudomonadati</taxon>
        <taxon>Pseudomonadota</taxon>
        <taxon>Alphaproteobacteria</taxon>
        <taxon>Rhodospirillales</taxon>
        <taxon>Azospirillaceae</taxon>
        <taxon>Azospirillum</taxon>
    </lineage>
</organism>
<dbReference type="InterPro" id="IPR053714">
    <property type="entry name" value="Iso_Racemase_Enz_sf"/>
</dbReference>
<dbReference type="Pfam" id="PF01177">
    <property type="entry name" value="Asp_Glu_race"/>
    <property type="match status" value="1"/>
</dbReference>
<dbReference type="RefSeq" id="WP_200196386.1">
    <property type="nucleotide sequence ID" value="NZ_JAENHM010000060.1"/>
</dbReference>
<dbReference type="PANTHER" id="PTHR28047:SF5">
    <property type="entry name" value="PROTEIN DCG1"/>
    <property type="match status" value="1"/>
</dbReference>
<reference evidence="3" key="1">
    <citation type="submission" date="2021-01" db="EMBL/GenBank/DDBJ databases">
        <title>Genome public.</title>
        <authorList>
            <person name="Liu C."/>
            <person name="Sun Q."/>
        </authorList>
    </citation>
    <scope>NUCLEOTIDE SEQUENCE [LARGE SCALE GENOMIC DNA]</scope>
    <source>
        <strain evidence="3">YIM B02556</strain>
    </source>
</reference>
<evidence type="ECO:0008006" key="4">
    <source>
        <dbReference type="Google" id="ProtNLM"/>
    </source>
</evidence>
<dbReference type="Proteomes" id="UP000652760">
    <property type="component" value="Unassembled WGS sequence"/>
</dbReference>
<dbReference type="PANTHER" id="PTHR28047">
    <property type="entry name" value="PROTEIN DCG1"/>
    <property type="match status" value="1"/>
</dbReference>
<sequence length="217" mass="21541">MRILIANPNTSAGITARMVEAAWALVDGGVTIVGATAPFGAPALETPADLATAELAVAAMLGAHPDCEGAIVGAFGDPGLARARAAFGRRPVQGLGEAGLRAAGSGGRRFAVVTLGPAMRPAIEARVSELGLADQMAGIAFLSGGVLDLAFEPWRYHGEILEAVAAARDRGAEAVLLGGAPFSGWSGRLQAKAALPLLDGLTAALNDLVAGGAAVGG</sequence>
<comment type="similarity">
    <text evidence="1">Belongs to the HyuE racemase family.</text>
</comment>
<gene>
    <name evidence="2" type="ORF">JHL17_21850</name>
</gene>
<proteinExistence type="inferred from homology"/>
<protein>
    <recommendedName>
        <fullName evidence="4">Asp/Glu/hydantoin racemase</fullName>
    </recommendedName>
</protein>
<dbReference type="EMBL" id="JAENHM010000060">
    <property type="protein sequence ID" value="MBK1840055.1"/>
    <property type="molecule type" value="Genomic_DNA"/>
</dbReference>
<dbReference type="Gene3D" id="3.40.50.12500">
    <property type="match status" value="1"/>
</dbReference>
<evidence type="ECO:0000256" key="1">
    <source>
        <dbReference type="ARBA" id="ARBA00038414"/>
    </source>
</evidence>
<dbReference type="InterPro" id="IPR015942">
    <property type="entry name" value="Asp/Glu/hydantoin_racemase"/>
</dbReference>
<evidence type="ECO:0000313" key="3">
    <source>
        <dbReference type="Proteomes" id="UP000652760"/>
    </source>
</evidence>
<comment type="caution">
    <text evidence="2">The sequence shown here is derived from an EMBL/GenBank/DDBJ whole genome shotgun (WGS) entry which is preliminary data.</text>
</comment>
<dbReference type="InterPro" id="IPR052186">
    <property type="entry name" value="Hydantoin_racemase-like"/>
</dbReference>
<accession>A0ABS1F9H0</accession>
<keyword evidence="3" id="KW-1185">Reference proteome</keyword>
<evidence type="ECO:0000313" key="2">
    <source>
        <dbReference type="EMBL" id="MBK1840055.1"/>
    </source>
</evidence>